<sequence length="129" mass="14169">MLLIQRGAKATSLSSTLILLLAIKHTNSGCNGSGLDKGGRVHVLKRKGDLLTRKPTDRLRTPKTREANQAPHVLPTLRTRADSFLYLINAKTAGDRRSSRTNKELETPNHEPGTLNRRGFTTCKTVGRG</sequence>
<evidence type="ECO:0000256" key="1">
    <source>
        <dbReference type="SAM" id="MobiDB-lite"/>
    </source>
</evidence>
<feature type="region of interest" description="Disordered" evidence="1">
    <location>
        <begin position="94"/>
        <end position="116"/>
    </location>
</feature>
<proteinExistence type="predicted"/>
<keyword evidence="2" id="KW-0732">Signal</keyword>
<evidence type="ECO:0000313" key="4">
    <source>
        <dbReference type="Proteomes" id="UP000886595"/>
    </source>
</evidence>
<keyword evidence="4" id="KW-1185">Reference proteome</keyword>
<gene>
    <name evidence="3" type="ORF">Bca52824_002733</name>
</gene>
<name>A0A8X8BEK4_BRACI</name>
<feature type="signal peptide" evidence="2">
    <location>
        <begin position="1"/>
        <end position="29"/>
    </location>
</feature>
<reference evidence="3 4" key="1">
    <citation type="submission" date="2020-02" db="EMBL/GenBank/DDBJ databases">
        <authorList>
            <person name="Ma Q."/>
            <person name="Huang Y."/>
            <person name="Song X."/>
            <person name="Pei D."/>
        </authorList>
    </citation>
    <scope>NUCLEOTIDE SEQUENCE [LARGE SCALE GENOMIC DNA]</scope>
    <source>
        <strain evidence="3">Sxm20200214</strain>
        <tissue evidence="3">Leaf</tissue>
    </source>
</reference>
<evidence type="ECO:0008006" key="5">
    <source>
        <dbReference type="Google" id="ProtNLM"/>
    </source>
</evidence>
<dbReference type="Proteomes" id="UP000886595">
    <property type="component" value="Unassembled WGS sequence"/>
</dbReference>
<protein>
    <recommendedName>
        <fullName evidence="5">Secreted protein</fullName>
    </recommendedName>
</protein>
<dbReference type="AlphaFoldDB" id="A0A8X8BEK4"/>
<comment type="caution">
    <text evidence="3">The sequence shown here is derived from an EMBL/GenBank/DDBJ whole genome shotgun (WGS) entry which is preliminary data.</text>
</comment>
<organism evidence="3 4">
    <name type="scientific">Brassica carinata</name>
    <name type="common">Ethiopian mustard</name>
    <name type="synonym">Abyssinian cabbage</name>
    <dbReference type="NCBI Taxonomy" id="52824"/>
    <lineage>
        <taxon>Eukaryota</taxon>
        <taxon>Viridiplantae</taxon>
        <taxon>Streptophyta</taxon>
        <taxon>Embryophyta</taxon>
        <taxon>Tracheophyta</taxon>
        <taxon>Spermatophyta</taxon>
        <taxon>Magnoliopsida</taxon>
        <taxon>eudicotyledons</taxon>
        <taxon>Gunneridae</taxon>
        <taxon>Pentapetalae</taxon>
        <taxon>rosids</taxon>
        <taxon>malvids</taxon>
        <taxon>Brassicales</taxon>
        <taxon>Brassicaceae</taxon>
        <taxon>Brassiceae</taxon>
        <taxon>Brassica</taxon>
    </lineage>
</organism>
<evidence type="ECO:0000313" key="3">
    <source>
        <dbReference type="EMBL" id="KAG2331553.1"/>
    </source>
</evidence>
<accession>A0A8X8BEK4</accession>
<feature type="chain" id="PRO_5036452249" description="Secreted protein" evidence="2">
    <location>
        <begin position="30"/>
        <end position="129"/>
    </location>
</feature>
<dbReference type="EMBL" id="JAAMPC010000001">
    <property type="protein sequence ID" value="KAG2331553.1"/>
    <property type="molecule type" value="Genomic_DNA"/>
</dbReference>
<feature type="compositionally biased region" description="Basic and acidic residues" evidence="1">
    <location>
        <begin position="94"/>
        <end position="109"/>
    </location>
</feature>
<evidence type="ECO:0000256" key="2">
    <source>
        <dbReference type="SAM" id="SignalP"/>
    </source>
</evidence>